<dbReference type="InterPro" id="IPR036691">
    <property type="entry name" value="Endo/exonu/phosph_ase_sf"/>
</dbReference>
<reference evidence="5" key="1">
    <citation type="submission" date="2020-02" db="EMBL/GenBank/DDBJ databases">
        <authorList>
            <person name="Meier V. D."/>
        </authorList>
    </citation>
    <scope>NUCLEOTIDE SEQUENCE</scope>
    <source>
        <strain evidence="5">AVDCRST_MAG36</strain>
    </source>
</reference>
<dbReference type="InterPro" id="IPR036116">
    <property type="entry name" value="FN3_sf"/>
</dbReference>
<dbReference type="PROSITE" id="PS50853">
    <property type="entry name" value="FN3"/>
    <property type="match status" value="1"/>
</dbReference>
<dbReference type="Gene3D" id="3.60.10.10">
    <property type="entry name" value="Endonuclease/exonuclease/phosphatase"/>
    <property type="match status" value="1"/>
</dbReference>
<feature type="signal peptide" evidence="3">
    <location>
        <begin position="1"/>
        <end position="29"/>
    </location>
</feature>
<sequence>MRSSSRLVALVALVAAGAPLVLGGQQALADPGEPDATGMVTVDRATTTSLTLSWPEASGADTYLVERGSDVGMVNRVVVERTHVNRTTITGLRPGSLYCFQVRAADGNETGPRSNRACQRTVATEGDDTGPVYRVVTYNVCSRACAGWDSRRADAAALVAARRPDVVMLTEATPESGMAAAIGGMTQVVAKSGKALLFRKDAFTVAHRNGSPRTGVLDLGSGRYAVWAELVDNETAQHVVFVSVHLSPGKDAPEFDEQRRRDATHLVAGLQRVNPGGLPVVVGGDFNSYEQRRYDAPGAVMRGAGLADSFWRAHKWRYGNYNTGNRGSAVPEIGKTWGRHIDQVWAEPGRTQVLKWRNAAAIEDGRYVPLPSNHNPVLVRLRVNL</sequence>
<dbReference type="AlphaFoldDB" id="A0A6J4MLR4"/>
<keyword evidence="1" id="KW-0378">Hydrolase</keyword>
<feature type="chain" id="PRO_5027017201" description="Fibronectin type-III domain-containing protein" evidence="3">
    <location>
        <begin position="30"/>
        <end position="385"/>
    </location>
</feature>
<keyword evidence="1" id="KW-0326">Glycosidase</keyword>
<dbReference type="SUPFAM" id="SSF49265">
    <property type="entry name" value="Fibronectin type III"/>
    <property type="match status" value="1"/>
</dbReference>
<evidence type="ECO:0000256" key="3">
    <source>
        <dbReference type="SAM" id="SignalP"/>
    </source>
</evidence>
<proteinExistence type="predicted"/>
<name>A0A6J4MLR4_9ACTN</name>
<gene>
    <name evidence="5" type="ORF">AVDCRST_MAG36-2826</name>
</gene>
<evidence type="ECO:0000256" key="2">
    <source>
        <dbReference type="ARBA" id="ARBA00023326"/>
    </source>
</evidence>
<dbReference type="InterPro" id="IPR013783">
    <property type="entry name" value="Ig-like_fold"/>
</dbReference>
<organism evidence="5">
    <name type="scientific">uncultured Nocardioidaceae bacterium</name>
    <dbReference type="NCBI Taxonomy" id="253824"/>
    <lineage>
        <taxon>Bacteria</taxon>
        <taxon>Bacillati</taxon>
        <taxon>Actinomycetota</taxon>
        <taxon>Actinomycetes</taxon>
        <taxon>Propionibacteriales</taxon>
        <taxon>Nocardioidaceae</taxon>
        <taxon>environmental samples</taxon>
    </lineage>
</organism>
<keyword evidence="2" id="KW-0119">Carbohydrate metabolism</keyword>
<dbReference type="Pfam" id="PF00041">
    <property type="entry name" value="fn3"/>
    <property type="match status" value="1"/>
</dbReference>
<dbReference type="InterPro" id="IPR005135">
    <property type="entry name" value="Endo/exonuclease/phosphatase"/>
</dbReference>
<keyword evidence="2" id="KW-0624">Polysaccharide degradation</keyword>
<evidence type="ECO:0000256" key="1">
    <source>
        <dbReference type="ARBA" id="ARBA00023295"/>
    </source>
</evidence>
<evidence type="ECO:0000313" key="5">
    <source>
        <dbReference type="EMBL" id="CAA9363314.1"/>
    </source>
</evidence>
<feature type="domain" description="Fibronectin type-III" evidence="4">
    <location>
        <begin position="36"/>
        <end position="124"/>
    </location>
</feature>
<dbReference type="CDD" id="cd00063">
    <property type="entry name" value="FN3"/>
    <property type="match status" value="1"/>
</dbReference>
<dbReference type="Pfam" id="PF03372">
    <property type="entry name" value="Exo_endo_phos"/>
    <property type="match status" value="1"/>
</dbReference>
<protein>
    <recommendedName>
        <fullName evidence="4">Fibronectin type-III domain-containing protein</fullName>
    </recommendedName>
</protein>
<dbReference type="GO" id="GO:0000272">
    <property type="term" value="P:polysaccharide catabolic process"/>
    <property type="evidence" value="ECO:0007669"/>
    <property type="project" value="UniProtKB-KW"/>
</dbReference>
<dbReference type="GO" id="GO:0016798">
    <property type="term" value="F:hydrolase activity, acting on glycosyl bonds"/>
    <property type="evidence" value="ECO:0007669"/>
    <property type="project" value="UniProtKB-KW"/>
</dbReference>
<dbReference type="Gene3D" id="2.60.40.10">
    <property type="entry name" value="Immunoglobulins"/>
    <property type="match status" value="1"/>
</dbReference>
<dbReference type="InterPro" id="IPR003961">
    <property type="entry name" value="FN3_dom"/>
</dbReference>
<dbReference type="Gene3D" id="6.10.250.2590">
    <property type="match status" value="1"/>
</dbReference>
<keyword evidence="3" id="KW-0732">Signal</keyword>
<evidence type="ECO:0000259" key="4">
    <source>
        <dbReference type="PROSITE" id="PS50853"/>
    </source>
</evidence>
<dbReference type="SMART" id="SM00060">
    <property type="entry name" value="FN3"/>
    <property type="match status" value="1"/>
</dbReference>
<accession>A0A6J4MLR4</accession>
<dbReference type="EMBL" id="CADCUH010000184">
    <property type="protein sequence ID" value="CAA9363314.1"/>
    <property type="molecule type" value="Genomic_DNA"/>
</dbReference>
<dbReference type="SUPFAM" id="SSF56219">
    <property type="entry name" value="DNase I-like"/>
    <property type="match status" value="1"/>
</dbReference>